<gene>
    <name evidence="2" type="ORF">C8Q69DRAFT_135612</name>
</gene>
<keyword evidence="3" id="KW-1185">Reference proteome</keyword>
<keyword evidence="1" id="KW-0812">Transmembrane</keyword>
<keyword evidence="1" id="KW-0472">Membrane</keyword>
<keyword evidence="1" id="KW-1133">Transmembrane helix</keyword>
<comment type="caution">
    <text evidence="2">The sequence shown here is derived from an EMBL/GenBank/DDBJ whole genome shotgun (WGS) entry which is preliminary data.</text>
</comment>
<feature type="transmembrane region" description="Helical" evidence="1">
    <location>
        <begin position="103"/>
        <end position="119"/>
    </location>
</feature>
<protein>
    <submittedName>
        <fullName evidence="2">Uncharacterized protein</fullName>
    </submittedName>
</protein>
<evidence type="ECO:0000313" key="3">
    <source>
        <dbReference type="Proteomes" id="UP000283841"/>
    </source>
</evidence>
<feature type="transmembrane region" description="Helical" evidence="1">
    <location>
        <begin position="39"/>
        <end position="64"/>
    </location>
</feature>
<reference evidence="2 3" key="1">
    <citation type="journal article" date="2018" name="Front. Microbiol.">
        <title>Genomic and genetic insights into a cosmopolitan fungus, Paecilomyces variotii (Eurotiales).</title>
        <authorList>
            <person name="Urquhart A.S."/>
            <person name="Mondo S.J."/>
            <person name="Makela M.R."/>
            <person name="Hane J.K."/>
            <person name="Wiebenga A."/>
            <person name="He G."/>
            <person name="Mihaltcheva S."/>
            <person name="Pangilinan J."/>
            <person name="Lipzen A."/>
            <person name="Barry K."/>
            <person name="de Vries R.P."/>
            <person name="Grigoriev I.V."/>
            <person name="Idnurm A."/>
        </authorList>
    </citation>
    <scope>NUCLEOTIDE SEQUENCE [LARGE SCALE GENOMIC DNA]</scope>
    <source>
        <strain evidence="2 3">CBS 101075</strain>
    </source>
</reference>
<dbReference type="Proteomes" id="UP000283841">
    <property type="component" value="Unassembled WGS sequence"/>
</dbReference>
<organism evidence="2 3">
    <name type="scientific">Byssochlamys spectabilis</name>
    <name type="common">Paecilomyces variotii</name>
    <dbReference type="NCBI Taxonomy" id="264951"/>
    <lineage>
        <taxon>Eukaryota</taxon>
        <taxon>Fungi</taxon>
        <taxon>Dikarya</taxon>
        <taxon>Ascomycota</taxon>
        <taxon>Pezizomycotina</taxon>
        <taxon>Eurotiomycetes</taxon>
        <taxon>Eurotiomycetidae</taxon>
        <taxon>Eurotiales</taxon>
        <taxon>Thermoascaceae</taxon>
        <taxon>Paecilomyces</taxon>
    </lineage>
</organism>
<accession>A0A443I031</accession>
<name>A0A443I031_BYSSP</name>
<dbReference type="EMBL" id="RCNU01000002">
    <property type="protein sequence ID" value="RWQ97418.1"/>
    <property type="molecule type" value="Genomic_DNA"/>
</dbReference>
<evidence type="ECO:0000256" key="1">
    <source>
        <dbReference type="SAM" id="Phobius"/>
    </source>
</evidence>
<proteinExistence type="predicted"/>
<evidence type="ECO:0000313" key="2">
    <source>
        <dbReference type="EMBL" id="RWQ97418.1"/>
    </source>
</evidence>
<dbReference type="VEuPathDB" id="FungiDB:C8Q69DRAFT_135612"/>
<dbReference type="AlphaFoldDB" id="A0A443I031"/>
<sequence length="120" mass="13381">MTPEPPIDACGEQPSQPAWGLCFIKQPIFLLSRLFFSSLISYCFGTGYAVVWFTTLPILLVSALPPVCRLLQLGGRGSFICGVESVHKCCYCYPLWKSMRKTCLLPLAVLFLYGLSLFSF</sequence>
<dbReference type="GeneID" id="39594636"/>
<dbReference type="RefSeq" id="XP_028487063.1">
    <property type="nucleotide sequence ID" value="XM_028625359.1"/>
</dbReference>